<dbReference type="PRINTS" id="PR00723">
    <property type="entry name" value="SUBTILISIN"/>
</dbReference>
<comment type="caution">
    <text evidence="5">Lacks conserved residue(s) required for the propagation of feature annotation.</text>
</comment>
<dbReference type="Proteomes" id="UP000799439">
    <property type="component" value="Unassembled WGS sequence"/>
</dbReference>
<dbReference type="Pfam" id="PF00082">
    <property type="entry name" value="Peptidase_S8"/>
    <property type="match status" value="1"/>
</dbReference>
<dbReference type="PROSITE" id="PS51892">
    <property type="entry name" value="SUBTILASE"/>
    <property type="match status" value="1"/>
</dbReference>
<keyword evidence="7" id="KW-0732">Signal</keyword>
<keyword evidence="3" id="KW-0378">Hydrolase</keyword>
<proteinExistence type="inferred from homology"/>
<evidence type="ECO:0000256" key="2">
    <source>
        <dbReference type="ARBA" id="ARBA00022670"/>
    </source>
</evidence>
<dbReference type="AlphaFoldDB" id="A0A9P4IZG3"/>
<name>A0A9P4IZG3_9PEZI</name>
<comment type="caution">
    <text evidence="9">The sequence shown here is derived from an EMBL/GenBank/DDBJ whole genome shotgun (WGS) entry which is preliminary data.</text>
</comment>
<protein>
    <submittedName>
        <fullName evidence="9">Subtilisin-like protein</fullName>
    </submittedName>
</protein>
<feature type="region of interest" description="Disordered" evidence="6">
    <location>
        <begin position="291"/>
        <end position="317"/>
    </location>
</feature>
<keyword evidence="10" id="KW-1185">Reference proteome</keyword>
<dbReference type="PROSITE" id="PS00136">
    <property type="entry name" value="SUBTILASE_ASP"/>
    <property type="match status" value="1"/>
</dbReference>
<dbReference type="CDD" id="cd04077">
    <property type="entry name" value="Peptidases_S8_PCSK9_ProteinaseK_like"/>
    <property type="match status" value="1"/>
</dbReference>
<evidence type="ECO:0000256" key="7">
    <source>
        <dbReference type="SAM" id="SignalP"/>
    </source>
</evidence>
<feature type="signal peptide" evidence="7">
    <location>
        <begin position="1"/>
        <end position="20"/>
    </location>
</feature>
<organism evidence="9 10">
    <name type="scientific">Myriangium duriaei CBS 260.36</name>
    <dbReference type="NCBI Taxonomy" id="1168546"/>
    <lineage>
        <taxon>Eukaryota</taxon>
        <taxon>Fungi</taxon>
        <taxon>Dikarya</taxon>
        <taxon>Ascomycota</taxon>
        <taxon>Pezizomycotina</taxon>
        <taxon>Dothideomycetes</taxon>
        <taxon>Dothideomycetidae</taxon>
        <taxon>Myriangiales</taxon>
        <taxon>Myriangiaceae</taxon>
        <taxon>Myriangium</taxon>
    </lineage>
</organism>
<dbReference type="Gene3D" id="3.40.50.200">
    <property type="entry name" value="Peptidase S8/S53 domain"/>
    <property type="match status" value="1"/>
</dbReference>
<dbReference type="InterPro" id="IPR036852">
    <property type="entry name" value="Peptidase_S8/S53_dom_sf"/>
</dbReference>
<feature type="chain" id="PRO_5040372622" evidence="7">
    <location>
        <begin position="21"/>
        <end position="412"/>
    </location>
</feature>
<feature type="domain" description="Peptidase S8/S53" evidence="8">
    <location>
        <begin position="159"/>
        <end position="396"/>
    </location>
</feature>
<dbReference type="GO" id="GO:0006508">
    <property type="term" value="P:proteolysis"/>
    <property type="evidence" value="ECO:0007669"/>
    <property type="project" value="UniProtKB-KW"/>
</dbReference>
<evidence type="ECO:0000313" key="10">
    <source>
        <dbReference type="Proteomes" id="UP000799439"/>
    </source>
</evidence>
<keyword evidence="4" id="KW-0720">Serine protease</keyword>
<evidence type="ECO:0000256" key="6">
    <source>
        <dbReference type="SAM" id="MobiDB-lite"/>
    </source>
</evidence>
<dbReference type="InterPro" id="IPR034193">
    <property type="entry name" value="PCSK9_ProteinaseK-like"/>
</dbReference>
<dbReference type="PANTHER" id="PTHR43806">
    <property type="entry name" value="PEPTIDASE S8"/>
    <property type="match status" value="1"/>
</dbReference>
<evidence type="ECO:0000259" key="8">
    <source>
        <dbReference type="Pfam" id="PF00082"/>
    </source>
</evidence>
<sequence>MNFLAIALSTILAGVPVVDSWSAGQSYLKSSDRYIVLLKPNIDVAEHLQNINTTVSAITHTYSLNDFQAYAGQFDRSVAEYLKDHHDVDHIETIRTWSTPELKDTPCVATTCTKQRERSNRPRGSRLVAQHCAPFNLQEISHMKDDGKKTYWYTESAGSGTFAYIVDSGIEAKHAEFEDRATLGFNAWGKSTPDKDEVSRGTYYASIIGGRKYGVAKRTSLIGVKVTKDGSATMTSILDGFQWAVKDIISKNRQSKSVIFTRFFSFDPSKPFDAIVNQAFREGIVTVISAGDHDDDASKGSPASSGKAITVGATNKDRGRRADSNFGRAVDIWAPGEKICAASSGGLETTMQFSGTTAAAAHVAGLVVYLQGSMKLSNPAAVKRAVIKLALNGVVKDAQSPANKFAYNGSGK</sequence>
<dbReference type="SUPFAM" id="SSF52743">
    <property type="entry name" value="Subtilisin-like"/>
    <property type="match status" value="1"/>
</dbReference>
<evidence type="ECO:0000256" key="1">
    <source>
        <dbReference type="ARBA" id="ARBA00011073"/>
    </source>
</evidence>
<accession>A0A9P4IZG3</accession>
<dbReference type="InterPro" id="IPR000209">
    <property type="entry name" value="Peptidase_S8/S53_dom"/>
</dbReference>
<dbReference type="PANTHER" id="PTHR43806:SF58">
    <property type="entry name" value="ALKALINE PROTEASE 1-RELATED"/>
    <property type="match status" value="1"/>
</dbReference>
<gene>
    <name evidence="9" type="ORF">K461DRAFT_308130</name>
</gene>
<evidence type="ECO:0000256" key="4">
    <source>
        <dbReference type="ARBA" id="ARBA00022825"/>
    </source>
</evidence>
<dbReference type="Gene3D" id="3.30.70.80">
    <property type="entry name" value="Peptidase S8 propeptide/proteinase inhibitor I9"/>
    <property type="match status" value="1"/>
</dbReference>
<dbReference type="EMBL" id="ML996088">
    <property type="protein sequence ID" value="KAF2151521.1"/>
    <property type="molecule type" value="Genomic_DNA"/>
</dbReference>
<dbReference type="InterPro" id="IPR015500">
    <property type="entry name" value="Peptidase_S8_subtilisin-rel"/>
</dbReference>
<dbReference type="OrthoDB" id="206201at2759"/>
<evidence type="ECO:0000256" key="3">
    <source>
        <dbReference type="ARBA" id="ARBA00022801"/>
    </source>
</evidence>
<reference evidence="9" key="1">
    <citation type="journal article" date="2020" name="Stud. Mycol.">
        <title>101 Dothideomycetes genomes: a test case for predicting lifestyles and emergence of pathogens.</title>
        <authorList>
            <person name="Haridas S."/>
            <person name="Albert R."/>
            <person name="Binder M."/>
            <person name="Bloem J."/>
            <person name="Labutti K."/>
            <person name="Salamov A."/>
            <person name="Andreopoulos B."/>
            <person name="Baker S."/>
            <person name="Barry K."/>
            <person name="Bills G."/>
            <person name="Bluhm B."/>
            <person name="Cannon C."/>
            <person name="Castanera R."/>
            <person name="Culley D."/>
            <person name="Daum C."/>
            <person name="Ezra D."/>
            <person name="Gonzalez J."/>
            <person name="Henrissat B."/>
            <person name="Kuo A."/>
            <person name="Liang C."/>
            <person name="Lipzen A."/>
            <person name="Lutzoni F."/>
            <person name="Magnuson J."/>
            <person name="Mondo S."/>
            <person name="Nolan M."/>
            <person name="Ohm R."/>
            <person name="Pangilinan J."/>
            <person name="Park H.-J."/>
            <person name="Ramirez L."/>
            <person name="Alfaro M."/>
            <person name="Sun H."/>
            <person name="Tritt A."/>
            <person name="Yoshinaga Y."/>
            <person name="Zwiers L.-H."/>
            <person name="Turgeon B."/>
            <person name="Goodwin S."/>
            <person name="Spatafora J."/>
            <person name="Crous P."/>
            <person name="Grigoriev I."/>
        </authorList>
    </citation>
    <scope>NUCLEOTIDE SEQUENCE</scope>
    <source>
        <strain evidence="9">CBS 260.36</strain>
    </source>
</reference>
<dbReference type="SUPFAM" id="SSF54897">
    <property type="entry name" value="Protease propeptides/inhibitors"/>
    <property type="match status" value="1"/>
</dbReference>
<dbReference type="GO" id="GO:0004252">
    <property type="term" value="F:serine-type endopeptidase activity"/>
    <property type="evidence" value="ECO:0007669"/>
    <property type="project" value="InterPro"/>
</dbReference>
<keyword evidence="2" id="KW-0645">Protease</keyword>
<evidence type="ECO:0000313" key="9">
    <source>
        <dbReference type="EMBL" id="KAF2151521.1"/>
    </source>
</evidence>
<feature type="compositionally biased region" description="Low complexity" evidence="6">
    <location>
        <begin position="299"/>
        <end position="308"/>
    </location>
</feature>
<evidence type="ECO:0000256" key="5">
    <source>
        <dbReference type="PROSITE-ProRule" id="PRU01240"/>
    </source>
</evidence>
<dbReference type="InterPro" id="IPR037045">
    <property type="entry name" value="S8pro/Inhibitor_I9_sf"/>
</dbReference>
<dbReference type="InterPro" id="IPR050131">
    <property type="entry name" value="Peptidase_S8_subtilisin-like"/>
</dbReference>
<dbReference type="InterPro" id="IPR023827">
    <property type="entry name" value="Peptidase_S8_Asp-AS"/>
</dbReference>
<comment type="similarity">
    <text evidence="1 5">Belongs to the peptidase S8 family.</text>
</comment>